<keyword evidence="5" id="KW-0677">Repeat</keyword>
<dbReference type="GO" id="GO:0005524">
    <property type="term" value="F:ATP binding"/>
    <property type="evidence" value="ECO:0007669"/>
    <property type="project" value="UniProtKB-UniRule"/>
</dbReference>
<dbReference type="CDD" id="cd13118">
    <property type="entry name" value="POLO_box_1"/>
    <property type="match status" value="1"/>
</dbReference>
<evidence type="ECO:0000256" key="13">
    <source>
        <dbReference type="RuleBase" id="RU361162"/>
    </source>
</evidence>
<comment type="subcellular location">
    <subcellularLocation>
        <location evidence="1">Cytoplasm</location>
        <location evidence="1">Cytoskeleton</location>
        <location evidence="1">Microtubule organizing center</location>
        <location evidence="1">Centrosome</location>
    </subcellularLocation>
</comment>
<proteinExistence type="inferred from homology"/>
<dbReference type="SUPFAM" id="SSF56112">
    <property type="entry name" value="Protein kinase-like (PK-like)"/>
    <property type="match status" value="1"/>
</dbReference>
<keyword evidence="6 12" id="KW-0547">Nucleotide-binding</keyword>
<keyword evidence="7 13" id="KW-0418">Kinase</keyword>
<evidence type="ECO:0000256" key="7">
    <source>
        <dbReference type="ARBA" id="ARBA00022777"/>
    </source>
</evidence>
<dbReference type="Pfam" id="PF00069">
    <property type="entry name" value="Pkinase"/>
    <property type="match status" value="1"/>
</dbReference>
<dbReference type="AlphaFoldDB" id="A0A9Q1HC10"/>
<evidence type="ECO:0000259" key="16">
    <source>
        <dbReference type="PROSITE" id="PS50078"/>
    </source>
</evidence>
<dbReference type="GO" id="GO:0007052">
    <property type="term" value="P:mitotic spindle organization"/>
    <property type="evidence" value="ECO:0007669"/>
    <property type="project" value="TreeGrafter"/>
</dbReference>
<evidence type="ECO:0000256" key="4">
    <source>
        <dbReference type="ARBA" id="ARBA00022679"/>
    </source>
</evidence>
<comment type="similarity">
    <text evidence="13">Belongs to the protein kinase superfamily. Ser/Thr protein kinase family. CDC5/Polo subfamily.</text>
</comment>
<dbReference type="Gene3D" id="3.30.200.20">
    <property type="entry name" value="Phosphorylase Kinase, domain 1"/>
    <property type="match status" value="1"/>
</dbReference>
<keyword evidence="8 12" id="KW-0067">ATP-binding</keyword>
<feature type="binding site" evidence="12">
    <location>
        <position position="126"/>
    </location>
    <ligand>
        <name>ATP</name>
        <dbReference type="ChEBI" id="CHEBI:30616"/>
    </ligand>
</feature>
<name>A0A9Q1HC10_HOLLE</name>
<comment type="catalytic activity">
    <reaction evidence="11">
        <text>L-seryl-[protein] + ATP = O-phospho-L-seryl-[protein] + ADP + H(+)</text>
        <dbReference type="Rhea" id="RHEA:17989"/>
        <dbReference type="Rhea" id="RHEA-COMP:9863"/>
        <dbReference type="Rhea" id="RHEA-COMP:11604"/>
        <dbReference type="ChEBI" id="CHEBI:15378"/>
        <dbReference type="ChEBI" id="CHEBI:29999"/>
        <dbReference type="ChEBI" id="CHEBI:30616"/>
        <dbReference type="ChEBI" id="CHEBI:83421"/>
        <dbReference type="ChEBI" id="CHEBI:456216"/>
        <dbReference type="EC" id="2.7.11.21"/>
    </reaction>
</comment>
<dbReference type="CDD" id="cd14099">
    <property type="entry name" value="STKc_PLK"/>
    <property type="match status" value="1"/>
</dbReference>
<keyword evidence="9" id="KW-0206">Cytoskeleton</keyword>
<dbReference type="GO" id="GO:0005813">
    <property type="term" value="C:centrosome"/>
    <property type="evidence" value="ECO:0007669"/>
    <property type="project" value="UniProtKB-SubCell"/>
</dbReference>
<keyword evidence="4 13" id="KW-0808">Transferase</keyword>
<dbReference type="FunFam" id="3.30.200.20:FF:000091">
    <property type="entry name" value="Serine/threonine-protein kinase PLK"/>
    <property type="match status" value="1"/>
</dbReference>
<dbReference type="Pfam" id="PF00659">
    <property type="entry name" value="POLO_box"/>
    <property type="match status" value="2"/>
</dbReference>
<evidence type="ECO:0000256" key="10">
    <source>
        <dbReference type="ARBA" id="ARBA00047802"/>
    </source>
</evidence>
<keyword evidence="3 13" id="KW-0723">Serine/threonine-protein kinase</keyword>
<evidence type="ECO:0000256" key="12">
    <source>
        <dbReference type="PROSITE-ProRule" id="PRU10141"/>
    </source>
</evidence>
<dbReference type="GO" id="GO:0000922">
    <property type="term" value="C:spindle pole"/>
    <property type="evidence" value="ECO:0007669"/>
    <property type="project" value="TreeGrafter"/>
</dbReference>
<comment type="catalytic activity">
    <reaction evidence="10 13">
        <text>L-threonyl-[protein] + ATP = O-phospho-L-threonyl-[protein] + ADP + H(+)</text>
        <dbReference type="Rhea" id="RHEA:46608"/>
        <dbReference type="Rhea" id="RHEA-COMP:11060"/>
        <dbReference type="Rhea" id="RHEA-COMP:11605"/>
        <dbReference type="ChEBI" id="CHEBI:15378"/>
        <dbReference type="ChEBI" id="CHEBI:30013"/>
        <dbReference type="ChEBI" id="CHEBI:30616"/>
        <dbReference type="ChEBI" id="CHEBI:61977"/>
        <dbReference type="ChEBI" id="CHEBI:456216"/>
        <dbReference type="EC" id="2.7.11.21"/>
    </reaction>
</comment>
<feature type="region of interest" description="Disordered" evidence="14">
    <location>
        <begin position="603"/>
        <end position="622"/>
    </location>
</feature>
<dbReference type="InterPro" id="IPR011009">
    <property type="entry name" value="Kinase-like_dom_sf"/>
</dbReference>
<dbReference type="EMBL" id="JAIZAY010000006">
    <property type="protein sequence ID" value="KAJ8040500.1"/>
    <property type="molecule type" value="Genomic_DNA"/>
</dbReference>
<dbReference type="InterPro" id="IPR017441">
    <property type="entry name" value="Protein_kinase_ATP_BS"/>
</dbReference>
<dbReference type="InterPro" id="IPR033701">
    <property type="entry name" value="POLO_box_1"/>
</dbReference>
<evidence type="ECO:0000256" key="11">
    <source>
        <dbReference type="ARBA" id="ARBA00048347"/>
    </source>
</evidence>
<dbReference type="FunFam" id="3.30.1120.30:FF:000001">
    <property type="entry name" value="Serine/threonine-protein kinase PLK"/>
    <property type="match status" value="1"/>
</dbReference>
<dbReference type="PROSITE" id="PS00108">
    <property type="entry name" value="PROTEIN_KINASE_ST"/>
    <property type="match status" value="1"/>
</dbReference>
<dbReference type="GO" id="GO:0000776">
    <property type="term" value="C:kinetochore"/>
    <property type="evidence" value="ECO:0007669"/>
    <property type="project" value="TreeGrafter"/>
</dbReference>
<evidence type="ECO:0000256" key="14">
    <source>
        <dbReference type="SAM" id="MobiDB-lite"/>
    </source>
</evidence>
<dbReference type="Gene3D" id="3.30.1120.30">
    <property type="entry name" value="POLO box domain"/>
    <property type="match status" value="2"/>
</dbReference>
<comment type="caution">
    <text evidence="17">The sequence shown here is derived from an EMBL/GenBank/DDBJ whole genome shotgun (WGS) entry which is preliminary data.</text>
</comment>
<dbReference type="GO" id="GO:0004674">
    <property type="term" value="F:protein serine/threonine kinase activity"/>
    <property type="evidence" value="ECO:0007669"/>
    <property type="project" value="UniProtKB-KW"/>
</dbReference>
<evidence type="ECO:0000256" key="8">
    <source>
        <dbReference type="ARBA" id="ARBA00022840"/>
    </source>
</evidence>
<dbReference type="CDD" id="cd13117">
    <property type="entry name" value="POLO_box_2"/>
    <property type="match status" value="1"/>
</dbReference>
<keyword evidence="18" id="KW-1185">Reference proteome</keyword>
<feature type="domain" description="POLO box" evidence="16">
    <location>
        <begin position="502"/>
        <end position="580"/>
    </location>
</feature>
<evidence type="ECO:0000313" key="17">
    <source>
        <dbReference type="EMBL" id="KAJ8040500.1"/>
    </source>
</evidence>
<dbReference type="PANTHER" id="PTHR24345:SF93">
    <property type="entry name" value="SERINE_THREONINE-PROTEIN KINASE PLK1"/>
    <property type="match status" value="1"/>
</dbReference>
<evidence type="ECO:0000256" key="6">
    <source>
        <dbReference type="ARBA" id="ARBA00022741"/>
    </source>
</evidence>
<evidence type="ECO:0000256" key="2">
    <source>
        <dbReference type="ARBA" id="ARBA00022490"/>
    </source>
</evidence>
<dbReference type="PANTHER" id="PTHR24345">
    <property type="entry name" value="SERINE/THREONINE-PROTEIN KINASE PLK"/>
    <property type="match status" value="1"/>
</dbReference>
<protein>
    <recommendedName>
        <fullName evidence="13">Serine/threonine-protein kinase PLK</fullName>
        <ecNumber evidence="13">2.7.11.21</ecNumber>
    </recommendedName>
    <alternativeName>
        <fullName evidence="13">Polo-like kinase</fullName>
    </alternativeName>
</protein>
<sequence length="730" mass="83274">MKCVSWLQCNAVVCKSQHFTGDQQLRCFCSYFKLFQRFDEMDPEEINKEEENHMVEIKPEAKTSETVKEKKIPPELPKKLPKECPALICDPVSGVKYRRGRLLGKGGFARCYEVIQTDTKRAYAGKVVNKLRISKPNQREKMQREIAVHCQLNHQNIVAFHHHFDDDENIYIILELCSQKSLAQILKLRRTFTEPEVRYFVLQIVDGLQYLHNNCIIHRDLKLGNMFLTDNMEVKIGDFGLATKVEFEGDRKKTMCGTPNYIAPEVLDKVGHSFEADVWAVGCILYTMLVGRPPFETESLKETYTRIKRTSYSLPSHLSQSAKELITEILTSKPEGRPSLEEITSHKFFTGGFVPDALSPSACYSTPEFGLMKVLVSGKEGAVVTDNFCRLRRESTMQRRGVVAPLMPVNIDNNNCDLDRMSLKGSVTRQLPDTPTQGSQNSISSSPFRRSMDRKAISNLLKCVPVPLSKVYEMLTTCLDHIPKGEYLQTPKFRPTAEEALWISKWVDYSNKYGFGYQLSNGTVGVMFNDKSRITFPPDRNSVQYHTSDDRAFHYPLSNTPQRLSKKATLLDYFATYMDDHLPKDSLGCSRPDSPCIQVLSHEQKGKEPQRTPSPKHRDLNLDLIPDSPVQPYLDRWHRSRKAIAMYLSCGIMQVNFFADHTKIILNYNNSDHLVTYINQNRVSATHRLIHVAHHGCSRALQDRLEYAAEVLDSWLEGGCESDSSVSSDT</sequence>
<dbReference type="InterPro" id="IPR008271">
    <property type="entry name" value="Ser/Thr_kinase_AS"/>
</dbReference>
<evidence type="ECO:0000313" key="18">
    <source>
        <dbReference type="Proteomes" id="UP001152320"/>
    </source>
</evidence>
<dbReference type="SUPFAM" id="SSF82615">
    <property type="entry name" value="Polo-box domain"/>
    <property type="match status" value="2"/>
</dbReference>
<feature type="compositionally biased region" description="Basic and acidic residues" evidence="14">
    <location>
        <begin position="603"/>
        <end position="621"/>
    </location>
</feature>
<feature type="region of interest" description="Disordered" evidence="14">
    <location>
        <begin position="428"/>
        <end position="448"/>
    </location>
</feature>
<accession>A0A9Q1HC10</accession>
<dbReference type="InterPro" id="IPR036947">
    <property type="entry name" value="POLO_box_dom_sf"/>
</dbReference>
<dbReference type="InterPro" id="IPR000719">
    <property type="entry name" value="Prot_kinase_dom"/>
</dbReference>
<dbReference type="GO" id="GO:0005634">
    <property type="term" value="C:nucleus"/>
    <property type="evidence" value="ECO:0007669"/>
    <property type="project" value="TreeGrafter"/>
</dbReference>
<evidence type="ECO:0000256" key="9">
    <source>
        <dbReference type="ARBA" id="ARBA00023212"/>
    </source>
</evidence>
<dbReference type="Proteomes" id="UP001152320">
    <property type="component" value="Chromosome 6"/>
</dbReference>
<organism evidence="17 18">
    <name type="scientific">Holothuria leucospilota</name>
    <name type="common">Black long sea cucumber</name>
    <name type="synonym">Mertensiothuria leucospilota</name>
    <dbReference type="NCBI Taxonomy" id="206669"/>
    <lineage>
        <taxon>Eukaryota</taxon>
        <taxon>Metazoa</taxon>
        <taxon>Echinodermata</taxon>
        <taxon>Eleutherozoa</taxon>
        <taxon>Echinozoa</taxon>
        <taxon>Holothuroidea</taxon>
        <taxon>Aspidochirotacea</taxon>
        <taxon>Aspidochirotida</taxon>
        <taxon>Holothuriidae</taxon>
        <taxon>Holothuria</taxon>
    </lineage>
</organism>
<dbReference type="PROSITE" id="PS00107">
    <property type="entry name" value="PROTEIN_KINASE_ATP"/>
    <property type="match status" value="1"/>
</dbReference>
<evidence type="ECO:0000256" key="1">
    <source>
        <dbReference type="ARBA" id="ARBA00004300"/>
    </source>
</evidence>
<evidence type="ECO:0000259" key="15">
    <source>
        <dbReference type="PROSITE" id="PS50011"/>
    </source>
</evidence>
<gene>
    <name evidence="17" type="ORF">HOLleu_14813</name>
</gene>
<dbReference type="PROSITE" id="PS50011">
    <property type="entry name" value="PROTEIN_KINASE_DOM"/>
    <property type="match status" value="1"/>
</dbReference>
<evidence type="ECO:0000256" key="3">
    <source>
        <dbReference type="ARBA" id="ARBA00022527"/>
    </source>
</evidence>
<keyword evidence="2" id="KW-0963">Cytoplasm</keyword>
<dbReference type="EC" id="2.7.11.21" evidence="13"/>
<dbReference type="InterPro" id="IPR033695">
    <property type="entry name" value="POLO_box_2"/>
</dbReference>
<feature type="domain" description="Protein kinase" evidence="15">
    <location>
        <begin position="97"/>
        <end position="349"/>
    </location>
</feature>
<evidence type="ECO:0000256" key="5">
    <source>
        <dbReference type="ARBA" id="ARBA00022737"/>
    </source>
</evidence>
<dbReference type="SMART" id="SM00220">
    <property type="entry name" value="S_TKc"/>
    <property type="match status" value="1"/>
</dbReference>
<reference evidence="17" key="1">
    <citation type="submission" date="2021-10" db="EMBL/GenBank/DDBJ databases">
        <title>Tropical sea cucumber genome reveals ecological adaptation and Cuvierian tubules defense mechanism.</title>
        <authorList>
            <person name="Chen T."/>
        </authorList>
    </citation>
    <scope>NUCLEOTIDE SEQUENCE</scope>
    <source>
        <strain evidence="17">Nanhai2018</strain>
        <tissue evidence="17">Muscle</tissue>
    </source>
</reference>
<dbReference type="InterPro" id="IPR000959">
    <property type="entry name" value="POLO_box_dom"/>
</dbReference>
<dbReference type="FunFam" id="1.10.510.10:FF:001887">
    <property type="entry name" value="Uncharacterized protein"/>
    <property type="match status" value="1"/>
</dbReference>
<dbReference type="GO" id="GO:0005737">
    <property type="term" value="C:cytoplasm"/>
    <property type="evidence" value="ECO:0007669"/>
    <property type="project" value="TreeGrafter"/>
</dbReference>
<dbReference type="OrthoDB" id="408964at2759"/>
<feature type="domain" description="POLO box" evidence="16">
    <location>
        <begin position="633"/>
        <end position="717"/>
    </location>
</feature>
<dbReference type="PROSITE" id="PS50078">
    <property type="entry name" value="POLO_BOX"/>
    <property type="match status" value="2"/>
</dbReference>
<dbReference type="Gene3D" id="1.10.510.10">
    <property type="entry name" value="Transferase(Phosphotransferase) domain 1"/>
    <property type="match status" value="1"/>
</dbReference>